<comment type="caution">
    <text evidence="1">The sequence shown here is derived from an EMBL/GenBank/DDBJ whole genome shotgun (WGS) entry which is preliminary data.</text>
</comment>
<protein>
    <submittedName>
        <fullName evidence="1">Uncharacterized protein</fullName>
    </submittedName>
</protein>
<organism evidence="1 2">
    <name type="scientific">Candidatus Woesebacteria bacterium RIFCSPLOWO2_01_FULL_39_10</name>
    <dbReference type="NCBI Taxonomy" id="1802516"/>
    <lineage>
        <taxon>Bacteria</taxon>
        <taxon>Candidatus Woeseibacteriota</taxon>
    </lineage>
</organism>
<reference evidence="1 2" key="1">
    <citation type="journal article" date="2016" name="Nat. Commun.">
        <title>Thousands of microbial genomes shed light on interconnected biogeochemical processes in an aquifer system.</title>
        <authorList>
            <person name="Anantharaman K."/>
            <person name="Brown C.T."/>
            <person name="Hug L.A."/>
            <person name="Sharon I."/>
            <person name="Castelle C.J."/>
            <person name="Probst A.J."/>
            <person name="Thomas B.C."/>
            <person name="Singh A."/>
            <person name="Wilkins M.J."/>
            <person name="Karaoz U."/>
            <person name="Brodie E.L."/>
            <person name="Williams K.H."/>
            <person name="Hubbard S.S."/>
            <person name="Banfield J.F."/>
        </authorList>
    </citation>
    <scope>NUCLEOTIDE SEQUENCE [LARGE SCALE GENOMIC DNA]</scope>
</reference>
<evidence type="ECO:0000313" key="2">
    <source>
        <dbReference type="Proteomes" id="UP000179018"/>
    </source>
</evidence>
<sequence length="83" mass="9393">MPEKGRKQYHVTVCYRADYDLTLPKDIVREARVAREVLEGSLLAGESVAIRRGDGPVRIIVKKEVGNFLRKGYEVFDPFAGIE</sequence>
<dbReference type="AlphaFoldDB" id="A0A1F8B8M6"/>
<accession>A0A1F8B8M6</accession>
<proteinExistence type="predicted"/>
<name>A0A1F8B8M6_9BACT</name>
<dbReference type="EMBL" id="MGHC01000007">
    <property type="protein sequence ID" value="OGM60393.1"/>
    <property type="molecule type" value="Genomic_DNA"/>
</dbReference>
<evidence type="ECO:0000313" key="1">
    <source>
        <dbReference type="EMBL" id="OGM60393.1"/>
    </source>
</evidence>
<dbReference type="Proteomes" id="UP000179018">
    <property type="component" value="Unassembled WGS sequence"/>
</dbReference>
<gene>
    <name evidence="1" type="ORF">A3A75_04090</name>
</gene>